<dbReference type="AlphaFoldDB" id="A0A7L0G801"/>
<keyword evidence="15" id="KW-1185">Reference proteome</keyword>
<evidence type="ECO:0000256" key="9">
    <source>
        <dbReference type="ARBA" id="ARBA00080417"/>
    </source>
</evidence>
<dbReference type="PRINTS" id="PR00452">
    <property type="entry name" value="SH3DOMAIN"/>
</dbReference>
<organism evidence="14 15">
    <name type="scientific">Herpetotheres cachinnans</name>
    <name type="common">Laughing falcon</name>
    <name type="synonym">Falco cachinnans</name>
    <dbReference type="NCBI Taxonomy" id="56343"/>
    <lineage>
        <taxon>Eukaryota</taxon>
        <taxon>Metazoa</taxon>
        <taxon>Chordata</taxon>
        <taxon>Craniata</taxon>
        <taxon>Vertebrata</taxon>
        <taxon>Euteleostomi</taxon>
        <taxon>Archelosauria</taxon>
        <taxon>Archosauria</taxon>
        <taxon>Dinosauria</taxon>
        <taxon>Saurischia</taxon>
        <taxon>Theropoda</taxon>
        <taxon>Coelurosauria</taxon>
        <taxon>Aves</taxon>
        <taxon>Neognathae</taxon>
        <taxon>Neoaves</taxon>
        <taxon>Telluraves</taxon>
        <taxon>Australaves</taxon>
        <taxon>Falconiformes</taxon>
        <taxon>Falconidae</taxon>
        <taxon>Herpetotheres</taxon>
    </lineage>
</organism>
<dbReference type="SUPFAM" id="SSF50044">
    <property type="entry name" value="SH3-domain"/>
    <property type="match status" value="1"/>
</dbReference>
<dbReference type="GO" id="GO:0016477">
    <property type="term" value="P:cell migration"/>
    <property type="evidence" value="ECO:0007669"/>
    <property type="project" value="TreeGrafter"/>
</dbReference>
<keyword evidence="4" id="KW-0677">Repeat</keyword>
<dbReference type="InterPro" id="IPR001452">
    <property type="entry name" value="SH3_domain"/>
</dbReference>
<evidence type="ECO:0000259" key="13">
    <source>
        <dbReference type="PROSITE" id="PS50002"/>
    </source>
</evidence>
<accession>A0A7L0G801</accession>
<dbReference type="PROSITE" id="PS51090">
    <property type="entry name" value="CORTACTIN"/>
    <property type="match status" value="4"/>
</dbReference>
<keyword evidence="6" id="KW-0496">Mitochondrion</keyword>
<keyword evidence="5" id="KW-0007">Acetylation</keyword>
<feature type="compositionally biased region" description="Basic and acidic residues" evidence="12">
    <location>
        <begin position="242"/>
        <end position="273"/>
    </location>
</feature>
<dbReference type="EMBL" id="VXAJ01000062">
    <property type="protein sequence ID" value="NXK04096.1"/>
    <property type="molecule type" value="Genomic_DNA"/>
</dbReference>
<dbReference type="PANTHER" id="PTHR10829">
    <property type="entry name" value="CORTACTIN AND DREBRIN"/>
    <property type="match status" value="1"/>
</dbReference>
<dbReference type="InterPro" id="IPR003134">
    <property type="entry name" value="Hs1_Cortactin"/>
</dbReference>
<evidence type="ECO:0000256" key="12">
    <source>
        <dbReference type="SAM" id="MobiDB-lite"/>
    </source>
</evidence>
<evidence type="ECO:0000256" key="3">
    <source>
        <dbReference type="ARBA" id="ARBA00022553"/>
    </source>
</evidence>
<dbReference type="GO" id="GO:0005886">
    <property type="term" value="C:plasma membrane"/>
    <property type="evidence" value="ECO:0007669"/>
    <property type="project" value="TreeGrafter"/>
</dbReference>
<feature type="region of interest" description="Disordered" evidence="12">
    <location>
        <begin position="211"/>
        <end position="273"/>
    </location>
</feature>
<sequence length="481" mass="53290">MWKAVVGHDVSVKVETQGDDWDTDPDFVNDISEKEQRWGAKTIEGSGRAEHIDIHQLRNKVSEEHEVIKKKELETGPKASYGYGGKFGTERDRMDKCAVGHEYVADVGKHSSQTDAAQGFGGKYGVQRDRADKSALGFEYKGEVEKHSSQKGKSMGTCFGGRYGVERDKVDKAAVGFDYKSQAEKHDSQKDYAKGFGGRYGVQKDRVDKSAAGFNEMTAPTSSYEKTRSLEAASSGTSSLRSRFENMAKSAEEESRRQAEEDRMRRQARDYQVARRKVSHGHLAVSSKACEQAFPQGHAAPWDLMLFSSRRSHRERRTTQRQPLPPCQQGCSGDEETPPTLPPRPADLGEELCKIPSQDQPVYSESLDDGGDYEELPEPSDYCNSTSGGADYEELPAPLGKPDAIYDHGGDGGETYNVYEAEGPGTCAVALYDYQGDGDDEISFDPDDTITHIEMVDEGWWRGQCHGKVGLFPANYVKLLQ</sequence>
<feature type="non-terminal residue" evidence="14">
    <location>
        <position position="481"/>
    </location>
</feature>
<dbReference type="GO" id="GO:0005634">
    <property type="term" value="C:nucleus"/>
    <property type="evidence" value="ECO:0007669"/>
    <property type="project" value="UniProtKB-ARBA"/>
</dbReference>
<dbReference type="Proteomes" id="UP000555649">
    <property type="component" value="Unassembled WGS sequence"/>
</dbReference>
<protein>
    <recommendedName>
        <fullName evidence="8">Hematopoietic lineage cell-specific protein</fullName>
    </recommendedName>
    <alternativeName>
        <fullName evidence="10">Hematopoietic cell-specific LYN substrate 1</fullName>
    </alternativeName>
    <alternativeName>
        <fullName evidence="9">LckBP1</fullName>
    </alternativeName>
</protein>
<keyword evidence="2 11" id="KW-0728">SH3 domain</keyword>
<dbReference type="GO" id="GO:0030854">
    <property type="term" value="P:positive regulation of granulocyte differentiation"/>
    <property type="evidence" value="ECO:0007669"/>
    <property type="project" value="UniProtKB-ARBA"/>
</dbReference>
<dbReference type="GO" id="GO:0005884">
    <property type="term" value="C:actin filament"/>
    <property type="evidence" value="ECO:0007669"/>
    <property type="project" value="TreeGrafter"/>
</dbReference>
<dbReference type="GO" id="GO:0030833">
    <property type="term" value="P:regulation of actin filament polymerization"/>
    <property type="evidence" value="ECO:0007669"/>
    <property type="project" value="TreeGrafter"/>
</dbReference>
<evidence type="ECO:0000256" key="5">
    <source>
        <dbReference type="ARBA" id="ARBA00022990"/>
    </source>
</evidence>
<comment type="function">
    <text evidence="7">Substrate of the antigen receptor-coupled tyrosine kinase. Plays a role in antigen receptor signaling for both clonal expansion and deletion in lymphoid cells. May also be involved in the regulation of gene expression.</text>
</comment>
<name>A0A7L0G801_HERCA</name>
<dbReference type="SMART" id="SM00326">
    <property type="entry name" value="SH3"/>
    <property type="match status" value="1"/>
</dbReference>
<dbReference type="InterPro" id="IPR036028">
    <property type="entry name" value="SH3-like_dom_sf"/>
</dbReference>
<evidence type="ECO:0000256" key="10">
    <source>
        <dbReference type="ARBA" id="ARBA00083918"/>
    </source>
</evidence>
<evidence type="ECO:0000256" key="11">
    <source>
        <dbReference type="PROSITE-ProRule" id="PRU00192"/>
    </source>
</evidence>
<dbReference type="PANTHER" id="PTHR10829:SF5">
    <property type="entry name" value="HEMATOPOIETIC LINEAGE CELL-SPECIFIC PROTEIN"/>
    <property type="match status" value="1"/>
</dbReference>
<comment type="caution">
    <text evidence="14">The sequence shown here is derived from an EMBL/GenBank/DDBJ whole genome shotgun (WGS) entry which is preliminary data.</text>
</comment>
<dbReference type="Pfam" id="PF02218">
    <property type="entry name" value="HS1_rep"/>
    <property type="match status" value="4"/>
</dbReference>
<reference evidence="14 15" key="1">
    <citation type="submission" date="2019-09" db="EMBL/GenBank/DDBJ databases">
        <title>Bird 10,000 Genomes (B10K) Project - Family phase.</title>
        <authorList>
            <person name="Zhang G."/>
        </authorList>
    </citation>
    <scope>NUCLEOTIDE SEQUENCE [LARGE SCALE GENOMIC DNA]</scope>
    <source>
        <strain evidence="14">B10K-DU-005-78</strain>
        <tissue evidence="14">Mixed tissue sample</tissue>
    </source>
</reference>
<dbReference type="GO" id="GO:0030427">
    <property type="term" value="C:site of polarized growth"/>
    <property type="evidence" value="ECO:0007669"/>
    <property type="project" value="TreeGrafter"/>
</dbReference>
<evidence type="ECO:0000256" key="6">
    <source>
        <dbReference type="ARBA" id="ARBA00023128"/>
    </source>
</evidence>
<dbReference type="GO" id="GO:0051015">
    <property type="term" value="F:actin filament binding"/>
    <property type="evidence" value="ECO:0007669"/>
    <property type="project" value="TreeGrafter"/>
</dbReference>
<dbReference type="PRINTS" id="PR00499">
    <property type="entry name" value="P67PHOX"/>
</dbReference>
<evidence type="ECO:0000256" key="4">
    <source>
        <dbReference type="ARBA" id="ARBA00022737"/>
    </source>
</evidence>
<dbReference type="GO" id="GO:0005739">
    <property type="term" value="C:mitochondrion"/>
    <property type="evidence" value="ECO:0007669"/>
    <property type="project" value="UniProtKB-SubCell"/>
</dbReference>
<dbReference type="CDD" id="cd12073">
    <property type="entry name" value="SH3_HS1"/>
    <property type="match status" value="1"/>
</dbReference>
<feature type="compositionally biased region" description="Polar residues" evidence="12">
    <location>
        <begin position="232"/>
        <end position="241"/>
    </location>
</feature>
<comment type="subcellular location">
    <subcellularLocation>
        <location evidence="1">Mitochondrion</location>
    </subcellularLocation>
</comment>
<evidence type="ECO:0000256" key="2">
    <source>
        <dbReference type="ARBA" id="ARBA00022443"/>
    </source>
</evidence>
<feature type="domain" description="SH3" evidence="13">
    <location>
        <begin position="423"/>
        <end position="481"/>
    </location>
</feature>
<dbReference type="PROSITE" id="PS50002">
    <property type="entry name" value="SH3"/>
    <property type="match status" value="1"/>
</dbReference>
<evidence type="ECO:0000256" key="8">
    <source>
        <dbReference type="ARBA" id="ARBA00074098"/>
    </source>
</evidence>
<dbReference type="Gene3D" id="2.30.30.40">
    <property type="entry name" value="SH3 Domains"/>
    <property type="match status" value="1"/>
</dbReference>
<proteinExistence type="predicted"/>
<gene>
    <name evidence="14" type="primary">Hcls1</name>
    <name evidence="14" type="ORF">HERCAC_R00723</name>
</gene>
<evidence type="ECO:0000313" key="15">
    <source>
        <dbReference type="Proteomes" id="UP000555649"/>
    </source>
</evidence>
<evidence type="ECO:0000256" key="1">
    <source>
        <dbReference type="ARBA" id="ARBA00004173"/>
    </source>
</evidence>
<feature type="region of interest" description="Disordered" evidence="12">
    <location>
        <begin position="312"/>
        <end position="393"/>
    </location>
</feature>
<evidence type="ECO:0000256" key="7">
    <source>
        <dbReference type="ARBA" id="ARBA00056814"/>
    </source>
</evidence>
<keyword evidence="3" id="KW-0597">Phosphoprotein</keyword>
<dbReference type="FunFam" id="2.30.30.40:FF:000139">
    <property type="entry name" value="Hematopoietic cell-specific Lyn substrate 1"/>
    <property type="match status" value="1"/>
</dbReference>
<evidence type="ECO:0000313" key="14">
    <source>
        <dbReference type="EMBL" id="NXK04096.1"/>
    </source>
</evidence>
<feature type="non-terminal residue" evidence="14">
    <location>
        <position position="1"/>
    </location>
</feature>
<dbReference type="GO" id="GO:0045944">
    <property type="term" value="P:positive regulation of transcription by RNA polymerase II"/>
    <property type="evidence" value="ECO:0007669"/>
    <property type="project" value="UniProtKB-ARBA"/>
</dbReference>
<dbReference type="Pfam" id="PF14604">
    <property type="entry name" value="SH3_9"/>
    <property type="match status" value="1"/>
</dbReference>
<feature type="compositionally biased region" description="Acidic residues" evidence="12">
    <location>
        <begin position="366"/>
        <end position="378"/>
    </location>
</feature>
<dbReference type="GO" id="GO:0030864">
    <property type="term" value="C:cortical actin cytoskeleton"/>
    <property type="evidence" value="ECO:0007669"/>
    <property type="project" value="TreeGrafter"/>
</dbReference>